<sequence>MARPRTISDQLRAQVIELRRRHTVAEVASKTGLPVGTVKTIIRRSGAFTDNPRHRALFTLPPMTGSAATNVAAVELPAQRVVTGDRELDAILWLRELIQTEHPDFIDKALKAASRIKTPAKELERRYAQFLSASTGNNMAAAFGSFNFADLEFLAKRARERAINRAEASARFGGDPDMVTEADRFCVRVLKGAKEGQYGGVDNDDAADRFREHTELMPRTLEDCLYELAFHHDIYRLRNAATGSDGPPELFARQVFTESLLAEIRPRSKGEARAVFRYLCDQEVEMNNFEAIIDNLLP</sequence>
<evidence type="ECO:0000313" key="1">
    <source>
        <dbReference type="EMBL" id="MBL1376254.1"/>
    </source>
</evidence>
<proteinExistence type="predicted"/>
<evidence type="ECO:0000313" key="2">
    <source>
        <dbReference type="Proteomes" id="UP000638570"/>
    </source>
</evidence>
<gene>
    <name evidence="1" type="ORF">JKV55_02765</name>
</gene>
<name>A0ABS1QN25_9GAMM</name>
<reference evidence="2" key="1">
    <citation type="submission" date="2021-01" db="EMBL/GenBank/DDBJ databases">
        <title>Genome public.</title>
        <authorList>
            <person name="Liu C."/>
            <person name="Sun Q."/>
        </authorList>
    </citation>
    <scope>NUCLEOTIDE SEQUENCE [LARGE SCALE GENOMIC DNA]</scope>
    <source>
        <strain evidence="2">CGMCC 1.18722</strain>
    </source>
</reference>
<dbReference type="RefSeq" id="WP_202082221.1">
    <property type="nucleotide sequence ID" value="NZ_JAERTZ010000006.1"/>
</dbReference>
<protein>
    <submittedName>
        <fullName evidence="1">Transposase family protein</fullName>
    </submittedName>
</protein>
<organism evidence="1 2">
    <name type="scientific">Zobellella iuensis</name>
    <dbReference type="NCBI Taxonomy" id="2803811"/>
    <lineage>
        <taxon>Bacteria</taxon>
        <taxon>Pseudomonadati</taxon>
        <taxon>Pseudomonadota</taxon>
        <taxon>Gammaproteobacteria</taxon>
        <taxon>Aeromonadales</taxon>
        <taxon>Aeromonadaceae</taxon>
        <taxon>Zobellella</taxon>
    </lineage>
</organism>
<comment type="caution">
    <text evidence="1">The sequence shown here is derived from an EMBL/GenBank/DDBJ whole genome shotgun (WGS) entry which is preliminary data.</text>
</comment>
<dbReference type="EMBL" id="JAERTZ010000006">
    <property type="protein sequence ID" value="MBL1376254.1"/>
    <property type="molecule type" value="Genomic_DNA"/>
</dbReference>
<dbReference type="Proteomes" id="UP000638570">
    <property type="component" value="Unassembled WGS sequence"/>
</dbReference>
<keyword evidence="2" id="KW-1185">Reference proteome</keyword>
<accession>A0ABS1QN25</accession>